<protein>
    <submittedName>
        <fullName evidence="3">Uncharacterized protein</fullName>
    </submittedName>
</protein>
<keyword evidence="1" id="KW-1133">Transmembrane helix</keyword>
<dbReference type="EMBL" id="JBAMZM010000037">
    <property type="protein sequence ID" value="KAL0493453.1"/>
    <property type="molecule type" value="Genomic_DNA"/>
</dbReference>
<organism evidence="3 5">
    <name type="scientific">Leishmania shawi</name>
    <dbReference type="NCBI Taxonomy" id="5680"/>
    <lineage>
        <taxon>Eukaryota</taxon>
        <taxon>Discoba</taxon>
        <taxon>Euglenozoa</taxon>
        <taxon>Kinetoplastea</taxon>
        <taxon>Metakinetoplastina</taxon>
        <taxon>Trypanosomatida</taxon>
        <taxon>Trypanosomatidae</taxon>
        <taxon>Leishmaniinae</taxon>
        <taxon>Leishmania</taxon>
        <taxon>Leishmania guyanensis species complex</taxon>
    </lineage>
</organism>
<proteinExistence type="predicted"/>
<dbReference type="EMBL" id="JBAMZJ010000037">
    <property type="protein sequence ID" value="KAL0517591.1"/>
    <property type="molecule type" value="Genomic_DNA"/>
</dbReference>
<dbReference type="Proteomes" id="UP001443563">
    <property type="component" value="Unassembled WGS sequence"/>
</dbReference>
<evidence type="ECO:0000313" key="2">
    <source>
        <dbReference type="EMBL" id="KAL0493453.1"/>
    </source>
</evidence>
<dbReference type="Proteomes" id="UP001500493">
    <property type="component" value="Unassembled WGS sequence"/>
</dbReference>
<name>A0AAW3B7Z7_9TRYP</name>
<gene>
    <name evidence="2" type="ORF">Q4I29_008411</name>
    <name evidence="3" type="ORF">Q4I32_008439</name>
</gene>
<keyword evidence="4" id="KW-1185">Reference proteome</keyword>
<keyword evidence="1" id="KW-0472">Membrane</keyword>
<evidence type="ECO:0000313" key="5">
    <source>
        <dbReference type="Proteomes" id="UP001500493"/>
    </source>
</evidence>
<evidence type="ECO:0000313" key="3">
    <source>
        <dbReference type="EMBL" id="KAL0517591.1"/>
    </source>
</evidence>
<accession>A0AAW3B7Z7</accession>
<keyword evidence="1" id="KW-0812">Transmembrane</keyword>
<comment type="caution">
    <text evidence="3">The sequence shown here is derived from an EMBL/GenBank/DDBJ whole genome shotgun (WGS) entry which is preliminary data.</text>
</comment>
<sequence length="159" mass="18136">MTAFLTIVLWSSGYSHQRRKRFSLTTTLKQRPYIVSPSVARRRDMMRFAENSRLHRCWSSVASAVLEFARPEDANSSSNKPVDSDVWYASMFLYPNHWQPGHGGALPLPSSPHRSFPTRSFIWGARDYITSAIILLLMYLVIALRFSSATVEESVDSFS</sequence>
<evidence type="ECO:0000313" key="4">
    <source>
        <dbReference type="Proteomes" id="UP001443563"/>
    </source>
</evidence>
<evidence type="ECO:0000256" key="1">
    <source>
        <dbReference type="SAM" id="Phobius"/>
    </source>
</evidence>
<feature type="transmembrane region" description="Helical" evidence="1">
    <location>
        <begin position="128"/>
        <end position="146"/>
    </location>
</feature>
<reference evidence="3 4" key="1">
    <citation type="submission" date="2024-02" db="EMBL/GenBank/DDBJ databases">
        <title>FIRST GENOME SEQUENCES OF Leishmania (Viannia) shawi, Leishmania (Viannia) lindenbergi AND Leishmania (Viannia) utingensis.</title>
        <authorList>
            <person name="Resadore F."/>
            <person name="Custodio M.G.F."/>
            <person name="Boite M.C."/>
            <person name="Cupolillo E."/>
            <person name="Ferreira G.E.M."/>
        </authorList>
    </citation>
    <scope>NUCLEOTIDE SEQUENCE</scope>
    <source>
        <strain evidence="2 4">MCEB/BR/1984/M8408</strain>
        <strain evidence="3">MHOM/BR/2013/18 LTA MLF</strain>
    </source>
</reference>
<dbReference type="AlphaFoldDB" id="A0AAW3B7Z7"/>